<evidence type="ECO:0000256" key="2">
    <source>
        <dbReference type="ARBA" id="ARBA00012682"/>
    </source>
</evidence>
<dbReference type="InterPro" id="IPR019833">
    <property type="entry name" value="Mn/Fe_SOD_BS"/>
</dbReference>
<dbReference type="InterPro" id="IPR036314">
    <property type="entry name" value="SOD_C_sf"/>
</dbReference>
<feature type="domain" description="Manganese/iron superoxide dismutase C-terminal" evidence="7">
    <location>
        <begin position="134"/>
        <end position="234"/>
    </location>
</feature>
<dbReference type="InterPro" id="IPR019832">
    <property type="entry name" value="Mn/Fe_SOD_C"/>
</dbReference>
<comment type="catalytic activity">
    <reaction evidence="5">
        <text>2 superoxide + 2 H(+) = H2O2 + O2</text>
        <dbReference type="Rhea" id="RHEA:20696"/>
        <dbReference type="ChEBI" id="CHEBI:15378"/>
        <dbReference type="ChEBI" id="CHEBI:15379"/>
        <dbReference type="ChEBI" id="CHEBI:16240"/>
        <dbReference type="ChEBI" id="CHEBI:18421"/>
        <dbReference type="EC" id="1.15.1.1"/>
    </reaction>
</comment>
<evidence type="ECO:0000256" key="4">
    <source>
        <dbReference type="ARBA" id="ARBA00023002"/>
    </source>
</evidence>
<dbReference type="EMBL" id="AP024488">
    <property type="protein sequence ID" value="BCS97249.1"/>
    <property type="molecule type" value="Genomic_DNA"/>
</dbReference>
<evidence type="ECO:0000313" key="8">
    <source>
        <dbReference type="EMBL" id="BCS97249.1"/>
    </source>
</evidence>
<feature type="domain" description="Manganese/iron superoxide dismutase N-terminal" evidence="6">
    <location>
        <begin position="43"/>
        <end position="125"/>
    </location>
</feature>
<dbReference type="PRINTS" id="PR01703">
    <property type="entry name" value="MNSODISMTASE"/>
</dbReference>
<comment type="function">
    <text evidence="5">Destroys radicals which are normally produced within the cells and which are toxic to biological systems.</text>
</comment>
<dbReference type="Proteomes" id="UP001320148">
    <property type="component" value="Chromosome"/>
</dbReference>
<organism evidence="8 9">
    <name type="scientific">Desulfoluna limicola</name>
    <dbReference type="NCBI Taxonomy" id="2810562"/>
    <lineage>
        <taxon>Bacteria</taxon>
        <taxon>Pseudomonadati</taxon>
        <taxon>Thermodesulfobacteriota</taxon>
        <taxon>Desulfobacteria</taxon>
        <taxon>Desulfobacterales</taxon>
        <taxon>Desulfolunaceae</taxon>
        <taxon>Desulfoluna</taxon>
    </lineage>
</organism>
<evidence type="ECO:0000256" key="3">
    <source>
        <dbReference type="ARBA" id="ARBA00022723"/>
    </source>
</evidence>
<gene>
    <name evidence="8" type="ORF">DSLASN_28810</name>
</gene>
<evidence type="ECO:0000256" key="5">
    <source>
        <dbReference type="RuleBase" id="RU000414"/>
    </source>
</evidence>
<sequence length="238" mass="26516">MQKPLSCRRQGGIPLARAFAVFLAAFLLLFWGCAPEPKGPALTLAPLPYAMDALAPVMSAQTLELHYGKHHAGYVTKANALIEKSRFKQKSVEEILVATRGKKKHEALFNNTAQAWNHAFFWGCLTPRGDARPTGLLAGAINKEFGGWKGFRAAFIDAATTQFGSGWVWLVSEDTKLRIITSANADTPIAQGLTPLFTIDLWEHAYYLDFHNKRKAYVEGLFDGLANWKAVEERYQHH</sequence>
<dbReference type="RefSeq" id="WP_255718832.1">
    <property type="nucleotide sequence ID" value="NZ_AP024488.1"/>
</dbReference>
<protein>
    <recommendedName>
        <fullName evidence="2 5">Superoxide dismutase</fullName>
        <ecNumber evidence="2 5">1.15.1.1</ecNumber>
    </recommendedName>
</protein>
<keyword evidence="3 5" id="KW-0479">Metal-binding</keyword>
<dbReference type="InterPro" id="IPR001189">
    <property type="entry name" value="Mn/Fe_SOD"/>
</dbReference>
<dbReference type="Gene3D" id="3.55.40.20">
    <property type="entry name" value="Iron/manganese superoxide dismutase, C-terminal domain"/>
    <property type="match status" value="1"/>
</dbReference>
<evidence type="ECO:0000259" key="7">
    <source>
        <dbReference type="Pfam" id="PF02777"/>
    </source>
</evidence>
<dbReference type="SUPFAM" id="SSF54719">
    <property type="entry name" value="Fe,Mn superoxide dismutase (SOD), C-terminal domain"/>
    <property type="match status" value="1"/>
</dbReference>
<dbReference type="PROSITE" id="PS00088">
    <property type="entry name" value="SOD_MN"/>
    <property type="match status" value="1"/>
</dbReference>
<dbReference type="Pfam" id="PF02777">
    <property type="entry name" value="Sod_Fe_C"/>
    <property type="match status" value="1"/>
</dbReference>
<dbReference type="Pfam" id="PF00081">
    <property type="entry name" value="Sod_Fe_N"/>
    <property type="match status" value="1"/>
</dbReference>
<keyword evidence="9" id="KW-1185">Reference proteome</keyword>
<evidence type="ECO:0000259" key="6">
    <source>
        <dbReference type="Pfam" id="PF00081"/>
    </source>
</evidence>
<dbReference type="PANTHER" id="PTHR42769">
    <property type="entry name" value="SUPEROXIDE DISMUTASE"/>
    <property type="match status" value="1"/>
</dbReference>
<keyword evidence="4 5" id="KW-0560">Oxidoreductase</keyword>
<dbReference type="Gene3D" id="1.10.287.990">
    <property type="entry name" value="Fe,Mn superoxide dismutase (SOD) domain"/>
    <property type="match status" value="1"/>
</dbReference>
<comment type="similarity">
    <text evidence="1 5">Belongs to the iron/manganese superoxide dismutase family.</text>
</comment>
<dbReference type="InterPro" id="IPR019831">
    <property type="entry name" value="Mn/Fe_SOD_N"/>
</dbReference>
<proteinExistence type="inferred from homology"/>
<dbReference type="EC" id="1.15.1.1" evidence="2 5"/>
<dbReference type="PIRSF" id="PIRSF000349">
    <property type="entry name" value="SODismutase"/>
    <property type="match status" value="1"/>
</dbReference>
<evidence type="ECO:0000313" key="9">
    <source>
        <dbReference type="Proteomes" id="UP001320148"/>
    </source>
</evidence>
<accession>A0ABM7PIW9</accession>
<dbReference type="InterPro" id="IPR036324">
    <property type="entry name" value="Mn/Fe_SOD_N_sf"/>
</dbReference>
<name>A0ABM7PIW9_9BACT</name>
<reference evidence="8 9" key="1">
    <citation type="submission" date="2021-02" db="EMBL/GenBank/DDBJ databases">
        <title>Complete genome of Desulfoluna sp. strain ASN36.</title>
        <authorList>
            <person name="Takahashi A."/>
            <person name="Kojima H."/>
            <person name="Fukui M."/>
        </authorList>
    </citation>
    <scope>NUCLEOTIDE SEQUENCE [LARGE SCALE GENOMIC DNA]</scope>
    <source>
        <strain evidence="8 9">ASN36</strain>
    </source>
</reference>
<dbReference type="SUPFAM" id="SSF46609">
    <property type="entry name" value="Fe,Mn superoxide dismutase (SOD), N-terminal domain"/>
    <property type="match status" value="1"/>
</dbReference>
<evidence type="ECO:0000256" key="1">
    <source>
        <dbReference type="ARBA" id="ARBA00008714"/>
    </source>
</evidence>
<dbReference type="PANTHER" id="PTHR42769:SF3">
    <property type="entry name" value="SUPEROXIDE DISMUTASE [FE] 2, CHLOROPLASTIC"/>
    <property type="match status" value="1"/>
</dbReference>